<feature type="compositionally biased region" description="Basic residues" evidence="1">
    <location>
        <begin position="78"/>
        <end position="91"/>
    </location>
</feature>
<feature type="compositionally biased region" description="Basic and acidic residues" evidence="1">
    <location>
        <begin position="35"/>
        <end position="57"/>
    </location>
</feature>
<feature type="compositionally biased region" description="Basic residues" evidence="1">
    <location>
        <begin position="1"/>
        <end position="10"/>
    </location>
</feature>
<protein>
    <recommendedName>
        <fullName evidence="4">Protein DEK</fullName>
    </recommendedName>
</protein>
<evidence type="ECO:0008006" key="4">
    <source>
        <dbReference type="Google" id="ProtNLM"/>
    </source>
</evidence>
<organism evidence="2 3">
    <name type="scientific">Caerostris extrusa</name>
    <name type="common">Bark spider</name>
    <name type="synonym">Caerostris bankana</name>
    <dbReference type="NCBI Taxonomy" id="172846"/>
    <lineage>
        <taxon>Eukaryota</taxon>
        <taxon>Metazoa</taxon>
        <taxon>Ecdysozoa</taxon>
        <taxon>Arthropoda</taxon>
        <taxon>Chelicerata</taxon>
        <taxon>Arachnida</taxon>
        <taxon>Araneae</taxon>
        <taxon>Araneomorphae</taxon>
        <taxon>Entelegynae</taxon>
        <taxon>Araneoidea</taxon>
        <taxon>Araneidae</taxon>
        <taxon>Caerostris</taxon>
    </lineage>
</organism>
<dbReference type="InterPro" id="IPR044198">
    <property type="entry name" value="DEK"/>
</dbReference>
<keyword evidence="3" id="KW-1185">Reference proteome</keyword>
<dbReference type="GO" id="GO:0003677">
    <property type="term" value="F:DNA binding"/>
    <property type="evidence" value="ECO:0007669"/>
    <property type="project" value="InterPro"/>
</dbReference>
<dbReference type="PANTHER" id="PTHR13468:SF1">
    <property type="entry name" value="PROTEIN DEK"/>
    <property type="match status" value="1"/>
</dbReference>
<sequence>MQRIKKKRTFQPKDNNDDEEESKDEPRTRRLRSNTVEKGKEEPKKKAEVLGKRKPEISKSTPVSNKKQKISKDEDLKKGKKNTKVTGKRLRSAVQSSPKVQKSVKVTRTSLKQTEAKPETKRLSLRKATLLKTANAAAAAASASATASTSAVASTYISTGKSKVYILNCGENKNLSVIPEIKENVDKSDMKFLRYLYRILYDQWPPKEIDELKREILNFSGYNFKKKSQDLEKREQVLKKMPDSSVIEICKILDLKQGTKENMISDIIKFLLKPAKIVISTVDPLDPSMQPVVRLQRISISTNNTSKAITKSEVKPPVKISKRVRIPSVKLDIYDTDIKSKLFLPEKVPTKHKNRKKGNHNQELK</sequence>
<gene>
    <name evidence="2" type="primary">AVEN_119114_1</name>
    <name evidence="2" type="ORF">CEXT_437181</name>
</gene>
<name>A0AAV4RVB8_CAEEX</name>
<proteinExistence type="predicted"/>
<evidence type="ECO:0000313" key="3">
    <source>
        <dbReference type="Proteomes" id="UP001054945"/>
    </source>
</evidence>
<dbReference type="Proteomes" id="UP001054945">
    <property type="component" value="Unassembled WGS sequence"/>
</dbReference>
<comment type="caution">
    <text evidence="2">The sequence shown here is derived from an EMBL/GenBank/DDBJ whole genome shotgun (WGS) entry which is preliminary data.</text>
</comment>
<dbReference type="GO" id="GO:0042393">
    <property type="term" value="F:histone binding"/>
    <property type="evidence" value="ECO:0007669"/>
    <property type="project" value="TreeGrafter"/>
</dbReference>
<dbReference type="AlphaFoldDB" id="A0AAV4RVB8"/>
<evidence type="ECO:0000256" key="1">
    <source>
        <dbReference type="SAM" id="MobiDB-lite"/>
    </source>
</evidence>
<dbReference type="GO" id="GO:0005634">
    <property type="term" value="C:nucleus"/>
    <property type="evidence" value="ECO:0007669"/>
    <property type="project" value="TreeGrafter"/>
</dbReference>
<evidence type="ECO:0000313" key="2">
    <source>
        <dbReference type="EMBL" id="GIY23823.1"/>
    </source>
</evidence>
<feature type="region of interest" description="Disordered" evidence="1">
    <location>
        <begin position="1"/>
        <end position="120"/>
    </location>
</feature>
<accession>A0AAV4RVB8</accession>
<dbReference type="PANTHER" id="PTHR13468">
    <property type="entry name" value="DEK PROTEIN"/>
    <property type="match status" value="1"/>
</dbReference>
<dbReference type="GO" id="GO:0006325">
    <property type="term" value="P:chromatin organization"/>
    <property type="evidence" value="ECO:0007669"/>
    <property type="project" value="InterPro"/>
</dbReference>
<feature type="compositionally biased region" description="Polar residues" evidence="1">
    <location>
        <begin position="93"/>
        <end position="113"/>
    </location>
</feature>
<dbReference type="EMBL" id="BPLR01008318">
    <property type="protein sequence ID" value="GIY23823.1"/>
    <property type="molecule type" value="Genomic_DNA"/>
</dbReference>
<reference evidence="2 3" key="1">
    <citation type="submission" date="2021-06" db="EMBL/GenBank/DDBJ databases">
        <title>Caerostris extrusa draft genome.</title>
        <authorList>
            <person name="Kono N."/>
            <person name="Arakawa K."/>
        </authorList>
    </citation>
    <scope>NUCLEOTIDE SEQUENCE [LARGE SCALE GENOMIC DNA]</scope>
</reference>
<dbReference type="GO" id="GO:2000779">
    <property type="term" value="P:regulation of double-strand break repair"/>
    <property type="evidence" value="ECO:0007669"/>
    <property type="project" value="TreeGrafter"/>
</dbReference>